<feature type="domain" description="TauD/TfdA-like" evidence="6">
    <location>
        <begin position="6"/>
        <end position="256"/>
    </location>
</feature>
<evidence type="ECO:0000256" key="4">
    <source>
        <dbReference type="ARBA" id="ARBA00023002"/>
    </source>
</evidence>
<dbReference type="SUPFAM" id="SSF51197">
    <property type="entry name" value="Clavaminate synthase-like"/>
    <property type="match status" value="1"/>
</dbReference>
<evidence type="ECO:0000256" key="5">
    <source>
        <dbReference type="ARBA" id="ARBA00023004"/>
    </source>
</evidence>
<dbReference type="HOGENOM" id="CLU_1111049_0_0_6"/>
<dbReference type="GO" id="GO:0046872">
    <property type="term" value="F:metal ion binding"/>
    <property type="evidence" value="ECO:0007669"/>
    <property type="project" value="UniProtKB-KW"/>
</dbReference>
<dbReference type="Proteomes" id="UP000028483">
    <property type="component" value="Unassembled WGS sequence"/>
</dbReference>
<dbReference type="PANTHER" id="PTHR43779">
    <property type="entry name" value="DIOXYGENASE RV0097-RELATED"/>
    <property type="match status" value="1"/>
</dbReference>
<dbReference type="PANTHER" id="PTHR43779:SF3">
    <property type="entry name" value="(3R)-3-[(CARBOXYMETHYL)AMINO]FATTY ACID OXYGENASE_DECARBOXYLASE"/>
    <property type="match status" value="1"/>
</dbReference>
<keyword evidence="3 7" id="KW-0223">Dioxygenase</keyword>
<comment type="similarity">
    <text evidence="1">Belongs to the TfdA dioxygenase family.</text>
</comment>
<reference evidence="7" key="1">
    <citation type="submission" date="2013-07" db="EMBL/GenBank/DDBJ databases">
        <title>Sub-species coevolution in mutualistic symbiosis.</title>
        <authorList>
            <person name="Murfin K."/>
            <person name="Klassen J."/>
            <person name="Lee M."/>
            <person name="Forst S."/>
            <person name="Stock P."/>
            <person name="Goodrich-Blair H."/>
        </authorList>
    </citation>
    <scope>NUCLEOTIDE SEQUENCE [LARGE SCALE GENOMIC DNA]</scope>
    <source>
        <strain evidence="7">Oregonense</strain>
    </source>
</reference>
<dbReference type="InterPro" id="IPR003819">
    <property type="entry name" value="TauD/TfdA-like"/>
</dbReference>
<dbReference type="Gene3D" id="3.60.130.10">
    <property type="entry name" value="Clavaminate synthase-like"/>
    <property type="match status" value="1"/>
</dbReference>
<dbReference type="GO" id="GO:0016706">
    <property type="term" value="F:2-oxoglutarate-dependent dioxygenase activity"/>
    <property type="evidence" value="ECO:0007669"/>
    <property type="project" value="UniProtKB-ARBA"/>
</dbReference>
<protein>
    <submittedName>
        <fullName evidence="7">Putative alpha-ketoglutarate-dependent 2,4-dichlorophenoxyacetate dioxygenase clavaminate synthase-like domain</fullName>
    </submittedName>
</protein>
<keyword evidence="5" id="KW-0408">Iron</keyword>
<comment type="caution">
    <text evidence="7">The sequence shown here is derived from an EMBL/GenBank/DDBJ whole genome shotgun (WGS) entry which is preliminary data.</text>
</comment>
<gene>
    <name evidence="7" type="ORF">XBO1_1300076</name>
</gene>
<evidence type="ECO:0000313" key="8">
    <source>
        <dbReference type="Proteomes" id="UP000028483"/>
    </source>
</evidence>
<evidence type="ECO:0000256" key="3">
    <source>
        <dbReference type="ARBA" id="ARBA00022964"/>
    </source>
</evidence>
<keyword evidence="4" id="KW-0560">Oxidoreductase</keyword>
<proteinExistence type="inferred from homology"/>
<evidence type="ECO:0000256" key="2">
    <source>
        <dbReference type="ARBA" id="ARBA00022723"/>
    </source>
</evidence>
<sequence length="281" mass="31993">MPFTLKPAKEHFGAYVTCQNVSELSFEEYEILKLHLSVYGLLVFNNQKMDDDALVNFALRVGDGRLEEPARKISLTDNRKHIAYLTNLCDEKGEKLGFSGNNTDFWHSDQEFRINPASVSILYGESVKCQGGNTSFASTSAAHLGYSIDEISTLNTLWSTRQPAVSHDNVPHITVAHPVIIENKQTKKQYVYISENAIKFLDNDQPLPHSEALKQDILEKILSSENIYSHQWAEGDLLLYDNSQLLHRRECFTGDRFIKALKIYPDVHYQSEILGREIKEA</sequence>
<evidence type="ECO:0000259" key="6">
    <source>
        <dbReference type="Pfam" id="PF02668"/>
    </source>
</evidence>
<keyword evidence="2" id="KW-0479">Metal-binding</keyword>
<dbReference type="Pfam" id="PF02668">
    <property type="entry name" value="TauD"/>
    <property type="match status" value="1"/>
</dbReference>
<accession>A0A077NQV0</accession>
<organism evidence="7 8">
    <name type="scientific">Xenorhabdus bovienii str. oregonense</name>
    <dbReference type="NCBI Taxonomy" id="1398202"/>
    <lineage>
        <taxon>Bacteria</taxon>
        <taxon>Pseudomonadati</taxon>
        <taxon>Pseudomonadota</taxon>
        <taxon>Gammaproteobacteria</taxon>
        <taxon>Enterobacterales</taxon>
        <taxon>Morganellaceae</taxon>
        <taxon>Xenorhabdus</taxon>
    </lineage>
</organism>
<dbReference type="AlphaFoldDB" id="A0A077NQV0"/>
<evidence type="ECO:0000313" key="7">
    <source>
        <dbReference type="EMBL" id="CDH04502.1"/>
    </source>
</evidence>
<dbReference type="InterPro" id="IPR051178">
    <property type="entry name" value="TfdA_dioxygenase"/>
</dbReference>
<dbReference type="EMBL" id="CBSX010000036">
    <property type="protein sequence ID" value="CDH04502.1"/>
    <property type="molecule type" value="Genomic_DNA"/>
</dbReference>
<name>A0A077NQV0_XENBV</name>
<dbReference type="InterPro" id="IPR042098">
    <property type="entry name" value="TauD-like_sf"/>
</dbReference>
<evidence type="ECO:0000256" key="1">
    <source>
        <dbReference type="ARBA" id="ARBA00005896"/>
    </source>
</evidence>
<dbReference type="RefSeq" id="WP_038254683.1">
    <property type="nucleotide sequence ID" value="NZ_CAWLUU010000115.1"/>
</dbReference>